<feature type="repeat" description="WD" evidence="3">
    <location>
        <begin position="353"/>
        <end position="394"/>
    </location>
</feature>
<dbReference type="PROSITE" id="PS00678">
    <property type="entry name" value="WD_REPEATS_1"/>
    <property type="match status" value="3"/>
</dbReference>
<reference evidence="6" key="2">
    <citation type="submission" date="2008-08" db="EMBL/GenBank/DDBJ databases">
        <authorList>
            <consortium name="Diatom Consortium"/>
            <person name="Grigoriev I."/>
            <person name="Grimwood J."/>
            <person name="Kuo A."/>
            <person name="Otillar R.P."/>
            <person name="Salamov A."/>
            <person name="Detter J.C."/>
            <person name="Lindquist E."/>
            <person name="Shapiro H."/>
            <person name="Lucas S."/>
            <person name="Glavina del Rio T."/>
            <person name="Pitluck S."/>
            <person name="Rokhsar D."/>
            <person name="Bowler C."/>
        </authorList>
    </citation>
    <scope>GENOME REANNOTATION</scope>
    <source>
        <strain evidence="6">CCAP 1055/1</strain>
    </source>
</reference>
<dbReference type="PROSITE" id="PS50294">
    <property type="entry name" value="WD_REPEATS_REGION"/>
    <property type="match status" value="2"/>
</dbReference>
<keyword evidence="4" id="KW-0175">Coiled coil</keyword>
<dbReference type="SUPFAM" id="SSF50978">
    <property type="entry name" value="WD40 repeat-like"/>
    <property type="match status" value="1"/>
</dbReference>
<dbReference type="SMART" id="SM00320">
    <property type="entry name" value="WD40"/>
    <property type="match status" value="7"/>
</dbReference>
<evidence type="ECO:0000256" key="4">
    <source>
        <dbReference type="SAM" id="Coils"/>
    </source>
</evidence>
<dbReference type="PANTHER" id="PTHR19878:SF8">
    <property type="entry name" value="AUTOPHAGY-RELATED 16, ISOFORM F"/>
    <property type="match status" value="1"/>
</dbReference>
<dbReference type="PANTHER" id="PTHR19878">
    <property type="entry name" value="AUTOPHAGY PROTEIN 16-LIKE"/>
    <property type="match status" value="1"/>
</dbReference>
<protein>
    <submittedName>
        <fullName evidence="5">Uncharacterized protein</fullName>
    </submittedName>
</protein>
<dbReference type="InterPro" id="IPR015943">
    <property type="entry name" value="WD40/YVTN_repeat-like_dom_sf"/>
</dbReference>
<evidence type="ECO:0000256" key="1">
    <source>
        <dbReference type="ARBA" id="ARBA00022574"/>
    </source>
</evidence>
<feature type="repeat" description="WD" evidence="3">
    <location>
        <begin position="326"/>
        <end position="352"/>
    </location>
</feature>
<dbReference type="InterPro" id="IPR045160">
    <property type="entry name" value="ATG16"/>
</dbReference>
<dbReference type="GeneID" id="7197135"/>
<reference evidence="5 6" key="1">
    <citation type="journal article" date="2008" name="Nature">
        <title>The Phaeodactylum genome reveals the evolutionary history of diatom genomes.</title>
        <authorList>
            <person name="Bowler C."/>
            <person name="Allen A.E."/>
            <person name="Badger J.H."/>
            <person name="Grimwood J."/>
            <person name="Jabbari K."/>
            <person name="Kuo A."/>
            <person name="Maheswari U."/>
            <person name="Martens C."/>
            <person name="Maumus F."/>
            <person name="Otillar R.P."/>
            <person name="Rayko E."/>
            <person name="Salamov A."/>
            <person name="Vandepoele K."/>
            <person name="Beszteri B."/>
            <person name="Gruber A."/>
            <person name="Heijde M."/>
            <person name="Katinka M."/>
            <person name="Mock T."/>
            <person name="Valentin K."/>
            <person name="Verret F."/>
            <person name="Berges J.A."/>
            <person name="Brownlee C."/>
            <person name="Cadoret J.P."/>
            <person name="Chiovitti A."/>
            <person name="Choi C.J."/>
            <person name="Coesel S."/>
            <person name="De Martino A."/>
            <person name="Detter J.C."/>
            <person name="Durkin C."/>
            <person name="Falciatore A."/>
            <person name="Fournet J."/>
            <person name="Haruta M."/>
            <person name="Huysman M.J."/>
            <person name="Jenkins B.D."/>
            <person name="Jiroutova K."/>
            <person name="Jorgensen R.E."/>
            <person name="Joubert Y."/>
            <person name="Kaplan A."/>
            <person name="Kroger N."/>
            <person name="Kroth P.G."/>
            <person name="La Roche J."/>
            <person name="Lindquist E."/>
            <person name="Lommer M."/>
            <person name="Martin-Jezequel V."/>
            <person name="Lopez P.J."/>
            <person name="Lucas S."/>
            <person name="Mangogna M."/>
            <person name="McGinnis K."/>
            <person name="Medlin L.K."/>
            <person name="Montsant A."/>
            <person name="Oudot-Le Secq M.P."/>
            <person name="Napoli C."/>
            <person name="Obornik M."/>
            <person name="Parker M.S."/>
            <person name="Petit J.L."/>
            <person name="Porcel B.M."/>
            <person name="Poulsen N."/>
            <person name="Robison M."/>
            <person name="Rychlewski L."/>
            <person name="Rynearson T.A."/>
            <person name="Schmutz J."/>
            <person name="Shapiro H."/>
            <person name="Siaut M."/>
            <person name="Stanley M."/>
            <person name="Sussman M.R."/>
            <person name="Taylor A.R."/>
            <person name="Vardi A."/>
            <person name="von Dassow P."/>
            <person name="Vyverman W."/>
            <person name="Willis A."/>
            <person name="Wyrwicz L.S."/>
            <person name="Rokhsar D.S."/>
            <person name="Weissenbach J."/>
            <person name="Armbrust E.V."/>
            <person name="Green B.R."/>
            <person name="Van de Peer Y."/>
            <person name="Grigoriev I.V."/>
        </authorList>
    </citation>
    <scope>NUCLEOTIDE SEQUENCE [LARGE SCALE GENOMIC DNA]</scope>
    <source>
        <strain evidence="5 6">CCAP 1055/1</strain>
    </source>
</reference>
<keyword evidence="2" id="KW-0677">Repeat</keyword>
<dbReference type="InterPro" id="IPR019775">
    <property type="entry name" value="WD40_repeat_CS"/>
</dbReference>
<dbReference type="Gene3D" id="2.130.10.10">
    <property type="entry name" value="YVTN repeat-like/Quinoprotein amine dehydrogenase"/>
    <property type="match status" value="2"/>
</dbReference>
<evidence type="ECO:0000313" key="5">
    <source>
        <dbReference type="EMBL" id="EEC50732.1"/>
    </source>
</evidence>
<organism evidence="5 6">
    <name type="scientific">Phaeodactylum tricornutum (strain CCAP 1055/1)</name>
    <dbReference type="NCBI Taxonomy" id="556484"/>
    <lineage>
        <taxon>Eukaryota</taxon>
        <taxon>Sar</taxon>
        <taxon>Stramenopiles</taxon>
        <taxon>Ochrophyta</taxon>
        <taxon>Bacillariophyta</taxon>
        <taxon>Bacillariophyceae</taxon>
        <taxon>Bacillariophycidae</taxon>
        <taxon>Naviculales</taxon>
        <taxon>Phaeodactylaceae</taxon>
        <taxon>Phaeodactylum</taxon>
    </lineage>
</organism>
<dbReference type="OMA" id="WGRPCIS"/>
<dbReference type="EMBL" id="CM000606">
    <property type="protein sequence ID" value="EEC50732.1"/>
    <property type="molecule type" value="Genomic_DNA"/>
</dbReference>
<dbReference type="OrthoDB" id="538223at2759"/>
<dbReference type="AlphaFoldDB" id="B7FS47"/>
<keyword evidence="1 3" id="KW-0853">WD repeat</keyword>
<accession>B7FS47</accession>
<evidence type="ECO:0000313" key="6">
    <source>
        <dbReference type="Proteomes" id="UP000000759"/>
    </source>
</evidence>
<dbReference type="PaxDb" id="2850-Phatr43401"/>
<gene>
    <name evidence="5" type="ORF">PHATRDRAFT_43401</name>
</gene>
<proteinExistence type="predicted"/>
<dbReference type="InterPro" id="IPR020472">
    <property type="entry name" value="WD40_PAC1"/>
</dbReference>
<name>B7FS47_PHATC</name>
<evidence type="ECO:0000256" key="2">
    <source>
        <dbReference type="ARBA" id="ARBA00022737"/>
    </source>
</evidence>
<dbReference type="PROSITE" id="PS50082">
    <property type="entry name" value="WD_REPEATS_2"/>
    <property type="match status" value="4"/>
</dbReference>
<feature type="coiled-coil region" evidence="4">
    <location>
        <begin position="33"/>
        <end position="189"/>
    </location>
</feature>
<dbReference type="CDD" id="cd00200">
    <property type="entry name" value="WD40"/>
    <property type="match status" value="1"/>
</dbReference>
<dbReference type="Proteomes" id="UP000000759">
    <property type="component" value="Chromosome 2"/>
</dbReference>
<dbReference type="InterPro" id="IPR001680">
    <property type="entry name" value="WD40_rpt"/>
</dbReference>
<keyword evidence="6" id="KW-1185">Reference proteome</keyword>
<dbReference type="eggNOG" id="KOG0288">
    <property type="taxonomic scope" value="Eukaryota"/>
</dbReference>
<sequence>MNSVYELVIERNNRETAPFLSVHEANATLLIQVDALLTKYELSEREVSSLRQQLQDAAITSPGTKVTSAAAKAARKYEVQLRDKLEKLQDEYNAKLQSEANDQAAALKTAKDLSDMKDLNTAQEMTIANLREENKGAERAIEHLTNELSEAKSRTDLAEKQYDGLKKTIRSLQIENDHLKKESRIIEQRVVTEKGKTVDEVNILTEMVNSLKREVDMLRAYNKGSWFSKKVSKEKADNEDKQIVAKGQDSGRKWGTLGTVLPSAPKQTIDAHTMDGTCVKYDASGTNLVATSSSDSTVKIWDTNTGTVRVTFRGTVGHSMMCCDINGSTVVGGSSDKTCRVWNLRTQRMIHHLVGHAHKVTCVRLFANEHAVVTGSADRSLKVWDISHKTYRQTTTLRHSSTSNCVDVGTDSQTAVSGHLDGGLRFWDLRSGERTEDISGLHEGAITSCQFSPTDSSLVLTNGADSCLKITDLRTGLPTHTLRDGAFTTAHSWSHAVFSPDGRYVTAGSSSQGAVLVWSATDGSLVKTLRSHVAGVCAIDWCRGGSSGQQVASLDRQGKLILWA</sequence>
<dbReference type="HOGENOM" id="CLU_503928_0_0_1"/>
<dbReference type="InParanoid" id="B7FS47"/>
<feature type="repeat" description="WD" evidence="3">
    <location>
        <begin position="396"/>
        <end position="437"/>
    </location>
</feature>
<dbReference type="InterPro" id="IPR036322">
    <property type="entry name" value="WD40_repeat_dom_sf"/>
</dbReference>
<dbReference type="KEGG" id="pti:PHATRDRAFT_43401"/>
<dbReference type="Pfam" id="PF00400">
    <property type="entry name" value="WD40"/>
    <property type="match status" value="6"/>
</dbReference>
<dbReference type="RefSeq" id="XP_002177918.1">
    <property type="nucleotide sequence ID" value="XM_002177882.1"/>
</dbReference>
<dbReference type="STRING" id="556484.B7FS47"/>
<dbReference type="PRINTS" id="PR00320">
    <property type="entry name" value="GPROTEINBRPT"/>
</dbReference>
<dbReference type="GO" id="GO:0000045">
    <property type="term" value="P:autophagosome assembly"/>
    <property type="evidence" value="ECO:0007669"/>
    <property type="project" value="InterPro"/>
</dbReference>
<evidence type="ECO:0000256" key="3">
    <source>
        <dbReference type="PROSITE-ProRule" id="PRU00221"/>
    </source>
</evidence>
<feature type="repeat" description="WD" evidence="3">
    <location>
        <begin position="269"/>
        <end position="311"/>
    </location>
</feature>